<keyword evidence="3" id="KW-1185">Reference proteome</keyword>
<dbReference type="Proteomes" id="UP001279734">
    <property type="component" value="Unassembled WGS sequence"/>
</dbReference>
<evidence type="ECO:0000313" key="2">
    <source>
        <dbReference type="EMBL" id="GMH27464.1"/>
    </source>
</evidence>
<keyword evidence="1" id="KW-0812">Transmembrane</keyword>
<dbReference type="EMBL" id="BSYO01000033">
    <property type="protein sequence ID" value="GMH27464.1"/>
    <property type="molecule type" value="Genomic_DNA"/>
</dbReference>
<accession>A0AAD3Y4X9</accession>
<dbReference type="AlphaFoldDB" id="A0AAD3Y4X9"/>
<organism evidence="2 3">
    <name type="scientific">Nepenthes gracilis</name>
    <name type="common">Slender pitcher plant</name>
    <dbReference type="NCBI Taxonomy" id="150966"/>
    <lineage>
        <taxon>Eukaryota</taxon>
        <taxon>Viridiplantae</taxon>
        <taxon>Streptophyta</taxon>
        <taxon>Embryophyta</taxon>
        <taxon>Tracheophyta</taxon>
        <taxon>Spermatophyta</taxon>
        <taxon>Magnoliopsida</taxon>
        <taxon>eudicotyledons</taxon>
        <taxon>Gunneridae</taxon>
        <taxon>Pentapetalae</taxon>
        <taxon>Caryophyllales</taxon>
        <taxon>Nepenthaceae</taxon>
        <taxon>Nepenthes</taxon>
    </lineage>
</organism>
<evidence type="ECO:0000313" key="3">
    <source>
        <dbReference type="Proteomes" id="UP001279734"/>
    </source>
</evidence>
<gene>
    <name evidence="2" type="ORF">Nepgr_029307</name>
</gene>
<protein>
    <submittedName>
        <fullName evidence="2">Uncharacterized protein</fullName>
    </submittedName>
</protein>
<feature type="transmembrane region" description="Helical" evidence="1">
    <location>
        <begin position="62"/>
        <end position="79"/>
    </location>
</feature>
<sequence>MSQPYTRHQLLENMRRLRKKHRLMSSRIALVVRPEYLSPHDRKLLDLCEPLWHPSDASPSQFASFGGGLVAVIVMLTSLRTTIRIILV</sequence>
<evidence type="ECO:0000256" key="1">
    <source>
        <dbReference type="SAM" id="Phobius"/>
    </source>
</evidence>
<proteinExistence type="predicted"/>
<reference evidence="2" key="1">
    <citation type="submission" date="2023-05" db="EMBL/GenBank/DDBJ databases">
        <title>Nepenthes gracilis genome sequencing.</title>
        <authorList>
            <person name="Fukushima K."/>
        </authorList>
    </citation>
    <scope>NUCLEOTIDE SEQUENCE</scope>
    <source>
        <strain evidence="2">SING2019-196</strain>
    </source>
</reference>
<comment type="caution">
    <text evidence="2">The sequence shown here is derived from an EMBL/GenBank/DDBJ whole genome shotgun (WGS) entry which is preliminary data.</text>
</comment>
<name>A0AAD3Y4X9_NEPGR</name>
<keyword evidence="1" id="KW-0472">Membrane</keyword>
<keyword evidence="1" id="KW-1133">Transmembrane helix</keyword>